<feature type="domain" description="Bacterial Ig-like" evidence="1">
    <location>
        <begin position="32"/>
        <end position="102"/>
    </location>
</feature>
<dbReference type="Pfam" id="PF20251">
    <property type="entry name" value="Big_14"/>
    <property type="match status" value="1"/>
</dbReference>
<dbReference type="InterPro" id="IPR046878">
    <property type="entry name" value="Big_14"/>
</dbReference>
<dbReference type="Proteomes" id="UP000681027">
    <property type="component" value="Unassembled WGS sequence"/>
</dbReference>
<dbReference type="RefSeq" id="WP_213104374.1">
    <property type="nucleotide sequence ID" value="NZ_JAGYPM010000007.1"/>
</dbReference>
<dbReference type="PROSITE" id="PS51257">
    <property type="entry name" value="PROKAR_LIPOPROTEIN"/>
    <property type="match status" value="1"/>
</dbReference>
<evidence type="ECO:0000313" key="3">
    <source>
        <dbReference type="Proteomes" id="UP000681027"/>
    </source>
</evidence>
<organism evidence="2 3">
    <name type="scientific">Cytobacillus citreus</name>
    <dbReference type="NCBI Taxonomy" id="2833586"/>
    <lineage>
        <taxon>Bacteria</taxon>
        <taxon>Bacillati</taxon>
        <taxon>Bacillota</taxon>
        <taxon>Bacilli</taxon>
        <taxon>Bacillales</taxon>
        <taxon>Bacillaceae</taxon>
        <taxon>Cytobacillus</taxon>
    </lineage>
</organism>
<evidence type="ECO:0000313" key="2">
    <source>
        <dbReference type="EMBL" id="MBS4192924.1"/>
    </source>
</evidence>
<gene>
    <name evidence="2" type="ORF">KHA94_22675</name>
</gene>
<comment type="caution">
    <text evidence="2">The sequence shown here is derived from an EMBL/GenBank/DDBJ whole genome shotgun (WGS) entry which is preliminary data.</text>
</comment>
<keyword evidence="3" id="KW-1185">Reference proteome</keyword>
<dbReference type="EMBL" id="JAGYPM010000007">
    <property type="protein sequence ID" value="MBS4192924.1"/>
    <property type="molecule type" value="Genomic_DNA"/>
</dbReference>
<name>A0ABS5NYL2_9BACI</name>
<sequence length="109" mass="12713">MRTYLYLIVISLFIVGCSNQKNLSNIFSDNDVSMEISVQYESNENITLNIYNKGSSTISYGSPYTIEEYRDGEWIELPFIKDWAFTSNSVLLPPNENHDSIIFFKYWLC</sequence>
<proteinExistence type="predicted"/>
<accession>A0ABS5NYL2</accession>
<reference evidence="2 3" key="1">
    <citation type="submission" date="2021-05" db="EMBL/GenBank/DDBJ databases">
        <title>Novel Bacillus species.</title>
        <authorList>
            <person name="Liu G."/>
        </authorList>
    </citation>
    <scope>NUCLEOTIDE SEQUENCE [LARGE SCALE GENOMIC DNA]</scope>
    <source>
        <strain evidence="2 3">FJAT-49705</strain>
    </source>
</reference>
<protein>
    <recommendedName>
        <fullName evidence="1">Bacterial Ig-like domain-containing protein</fullName>
    </recommendedName>
</protein>
<evidence type="ECO:0000259" key="1">
    <source>
        <dbReference type="Pfam" id="PF20251"/>
    </source>
</evidence>